<evidence type="ECO:0000313" key="2">
    <source>
        <dbReference type="EMBL" id="VYS87187.1"/>
    </source>
</evidence>
<feature type="region of interest" description="Disordered" evidence="1">
    <location>
        <begin position="1"/>
        <end position="38"/>
    </location>
</feature>
<dbReference type="EMBL" id="CACRST010000009">
    <property type="protein sequence ID" value="VYS87187.1"/>
    <property type="molecule type" value="Genomic_DNA"/>
</dbReference>
<feature type="compositionally biased region" description="Polar residues" evidence="1">
    <location>
        <begin position="1"/>
        <end position="11"/>
    </location>
</feature>
<feature type="region of interest" description="Disordered" evidence="1">
    <location>
        <begin position="54"/>
        <end position="81"/>
    </location>
</feature>
<sequence>MNSSNLIPNTERTPEELREMGRKGGIASGKARRKKKKLQQEVRLFLQVFDEMEKQDPEKAKQILKRIAEKGRKQGESPKEP</sequence>
<name>A0A6N2S1L4_9FIRM</name>
<gene>
    <name evidence="2" type="ORF">BGLFYP119_00929</name>
</gene>
<protein>
    <submittedName>
        <fullName evidence="2">Uncharacterized protein</fullName>
    </submittedName>
</protein>
<proteinExistence type="predicted"/>
<feature type="compositionally biased region" description="Basic and acidic residues" evidence="1">
    <location>
        <begin position="12"/>
        <end position="22"/>
    </location>
</feature>
<reference evidence="2" key="1">
    <citation type="submission" date="2019-11" db="EMBL/GenBank/DDBJ databases">
        <authorList>
            <person name="Feng L."/>
        </authorList>
    </citation>
    <scope>NUCLEOTIDE SEQUENCE</scope>
    <source>
        <strain evidence="2">BgluceraseaLFYP119</strain>
    </source>
</reference>
<accession>A0A6N2S1L4</accession>
<dbReference type="AlphaFoldDB" id="A0A6N2S1L4"/>
<organism evidence="2">
    <name type="scientific">Blautia glucerasea</name>
    <dbReference type="NCBI Taxonomy" id="536633"/>
    <lineage>
        <taxon>Bacteria</taxon>
        <taxon>Bacillati</taxon>
        <taxon>Bacillota</taxon>
        <taxon>Clostridia</taxon>
        <taxon>Lachnospirales</taxon>
        <taxon>Lachnospiraceae</taxon>
        <taxon>Blautia</taxon>
    </lineage>
</organism>
<evidence type="ECO:0000256" key="1">
    <source>
        <dbReference type="SAM" id="MobiDB-lite"/>
    </source>
</evidence>